<organism evidence="4 5">
    <name type="scientific">Mycobacterium fragae</name>
    <dbReference type="NCBI Taxonomy" id="1260918"/>
    <lineage>
        <taxon>Bacteria</taxon>
        <taxon>Bacillati</taxon>
        <taxon>Actinomycetota</taxon>
        <taxon>Actinomycetes</taxon>
        <taxon>Mycobacteriales</taxon>
        <taxon>Mycobacteriaceae</taxon>
        <taxon>Mycobacterium</taxon>
    </lineage>
</organism>
<dbReference type="OrthoDB" id="4462868at2"/>
<proteinExistence type="predicted"/>
<comment type="caution">
    <text evidence="4">The sequence shown here is derived from an EMBL/GenBank/DDBJ whole genome shotgun (WGS) entry which is preliminary data.</text>
</comment>
<evidence type="ECO:0000313" key="5">
    <source>
        <dbReference type="Proteomes" id="UP000194000"/>
    </source>
</evidence>
<keyword evidence="2" id="KW-1133">Transmembrane helix</keyword>
<gene>
    <name evidence="4" type="ORF">AWC06_06175</name>
</gene>
<sequence>MTDPNQPFGDPNAGQYHPPPYSPPPYGYPPPYQAGPPPGYGGPPHFPTPYDPYDPYRLPASGTNGLAIGSLVTSIAGVVLGVPLTVFCYVGLLIPIVGIVLGAVALNQINRTHQPGRGLAIGGIAVGGVTLVLLVVLMIVVIAMALSPLSSQ</sequence>
<feature type="transmembrane region" description="Helical" evidence="2">
    <location>
        <begin position="65"/>
        <end position="83"/>
    </location>
</feature>
<keyword evidence="5" id="KW-1185">Reference proteome</keyword>
<evidence type="ECO:0000256" key="2">
    <source>
        <dbReference type="SAM" id="Phobius"/>
    </source>
</evidence>
<evidence type="ECO:0000256" key="1">
    <source>
        <dbReference type="SAM" id="MobiDB-lite"/>
    </source>
</evidence>
<feature type="compositionally biased region" description="Pro residues" evidence="1">
    <location>
        <begin position="17"/>
        <end position="52"/>
    </location>
</feature>
<accession>A0A1X1V6E2</accession>
<reference evidence="4 5" key="1">
    <citation type="submission" date="2016-01" db="EMBL/GenBank/DDBJ databases">
        <title>The new phylogeny of the genus Mycobacterium.</title>
        <authorList>
            <person name="Tarcisio F."/>
            <person name="Conor M."/>
            <person name="Antonella G."/>
            <person name="Elisabetta G."/>
            <person name="Giulia F.S."/>
            <person name="Sara T."/>
            <person name="Anna F."/>
            <person name="Clotilde B."/>
            <person name="Roberto B."/>
            <person name="Veronica D.S."/>
            <person name="Fabio R."/>
            <person name="Monica P."/>
            <person name="Olivier J."/>
            <person name="Enrico T."/>
            <person name="Nicola S."/>
        </authorList>
    </citation>
    <scope>NUCLEOTIDE SEQUENCE [LARGE SCALE GENOMIC DNA]</scope>
    <source>
        <strain evidence="4 5">DSM 45731</strain>
    </source>
</reference>
<dbReference type="EMBL" id="LQOW01000003">
    <property type="protein sequence ID" value="ORV64644.1"/>
    <property type="molecule type" value="Genomic_DNA"/>
</dbReference>
<keyword evidence="2" id="KW-0472">Membrane</keyword>
<feature type="transmembrane region" description="Helical" evidence="2">
    <location>
        <begin position="119"/>
        <end position="146"/>
    </location>
</feature>
<evidence type="ECO:0000313" key="4">
    <source>
        <dbReference type="EMBL" id="ORV64644.1"/>
    </source>
</evidence>
<dbReference type="Proteomes" id="UP000194000">
    <property type="component" value="Unassembled WGS sequence"/>
</dbReference>
<feature type="transmembrane region" description="Helical" evidence="2">
    <location>
        <begin position="89"/>
        <end position="107"/>
    </location>
</feature>
<name>A0A1X1V6E2_9MYCO</name>
<protein>
    <recommendedName>
        <fullName evidence="3">DUF4190 domain-containing protein</fullName>
    </recommendedName>
</protein>
<evidence type="ECO:0000259" key="3">
    <source>
        <dbReference type="Pfam" id="PF13828"/>
    </source>
</evidence>
<keyword evidence="2" id="KW-0812">Transmembrane</keyword>
<dbReference type="STRING" id="1260918.AWC06_06175"/>
<dbReference type="InterPro" id="IPR025241">
    <property type="entry name" value="DUF4190"/>
</dbReference>
<dbReference type="AlphaFoldDB" id="A0A1X1V6E2"/>
<feature type="domain" description="DUF4190" evidence="3">
    <location>
        <begin position="66"/>
        <end position="137"/>
    </location>
</feature>
<dbReference type="RefSeq" id="WP_085193775.1">
    <property type="nucleotide sequence ID" value="NZ_JACKVI010000009.1"/>
</dbReference>
<dbReference type="Pfam" id="PF13828">
    <property type="entry name" value="DUF4190"/>
    <property type="match status" value="1"/>
</dbReference>
<feature type="region of interest" description="Disordered" evidence="1">
    <location>
        <begin position="1"/>
        <end position="53"/>
    </location>
</feature>